<dbReference type="InterPro" id="IPR001638">
    <property type="entry name" value="Solute-binding_3/MltF_N"/>
</dbReference>
<proteinExistence type="inferred from homology"/>
<dbReference type="Pfam" id="PF00497">
    <property type="entry name" value="SBP_bac_3"/>
    <property type="match status" value="1"/>
</dbReference>
<evidence type="ECO:0000259" key="3">
    <source>
        <dbReference type="Pfam" id="PF00497"/>
    </source>
</evidence>
<evidence type="ECO:0000313" key="4">
    <source>
        <dbReference type="EMBL" id="OEE71278.1"/>
    </source>
</evidence>
<evidence type="ECO:0000256" key="1">
    <source>
        <dbReference type="ARBA" id="ARBA00010333"/>
    </source>
</evidence>
<protein>
    <recommendedName>
        <fullName evidence="3">Solute-binding protein family 3/N-terminal domain-containing protein</fullName>
    </recommendedName>
</protein>
<gene>
    <name evidence="4" type="ORF">A130_08065</name>
</gene>
<dbReference type="AlphaFoldDB" id="A0A1E5CN03"/>
<evidence type="ECO:0000313" key="5">
    <source>
        <dbReference type="Proteomes" id="UP000094165"/>
    </source>
</evidence>
<sequence>MIALVPMSSIAVTSKTSNHNTVRFAIGEWVPYTHNTPQSGLLEKVVSSAFKLRGYDVTFDYLPWLRSAKLVQHSKYDATFPWYSTDDRRENYLFSQQSILDVKTLLFYHIDAKFDWQSLQDLKQYNIGAVEGYSSTKFIQKGGVETIDAASLEENAYKLYRHRIDAFAVEKRVGMRLIHQISDDASNTIKIHDKPLMNEPMYVLFPKTEKGESLRKVFDSALGALKSSGCYSKILAGEDCV</sequence>
<dbReference type="Gene3D" id="3.40.190.10">
    <property type="entry name" value="Periplasmic binding protein-like II"/>
    <property type="match status" value="2"/>
</dbReference>
<dbReference type="Proteomes" id="UP000094165">
    <property type="component" value="Unassembled WGS sequence"/>
</dbReference>
<reference evidence="4 5" key="1">
    <citation type="journal article" date="2012" name="Science">
        <title>Ecological populations of bacteria act as socially cohesive units of antibiotic production and resistance.</title>
        <authorList>
            <person name="Cordero O.X."/>
            <person name="Wildschutte H."/>
            <person name="Kirkup B."/>
            <person name="Proehl S."/>
            <person name="Ngo L."/>
            <person name="Hussain F."/>
            <person name="Le Roux F."/>
            <person name="Mincer T."/>
            <person name="Polz M.F."/>
        </authorList>
    </citation>
    <scope>NUCLEOTIDE SEQUENCE [LARGE SCALE GENOMIC DNA]</scope>
    <source>
        <strain evidence="4 5">FF-238</strain>
    </source>
</reference>
<accession>A0A1E5CN03</accession>
<dbReference type="PANTHER" id="PTHR35936:SF25">
    <property type="entry name" value="ABC TRANSPORTER SUBSTRATE-BINDING PROTEIN"/>
    <property type="match status" value="1"/>
</dbReference>
<evidence type="ECO:0000256" key="2">
    <source>
        <dbReference type="ARBA" id="ARBA00022729"/>
    </source>
</evidence>
<keyword evidence="2" id="KW-0732">Signal</keyword>
<organism evidence="4 5">
    <name type="scientific">Vibrio genomosp. F6 str. FF-238</name>
    <dbReference type="NCBI Taxonomy" id="1191298"/>
    <lineage>
        <taxon>Bacteria</taxon>
        <taxon>Pseudomonadati</taxon>
        <taxon>Pseudomonadota</taxon>
        <taxon>Gammaproteobacteria</taxon>
        <taxon>Vibrionales</taxon>
        <taxon>Vibrionaceae</taxon>
        <taxon>Vibrio</taxon>
    </lineage>
</organism>
<comment type="caution">
    <text evidence="4">The sequence shown here is derived from an EMBL/GenBank/DDBJ whole genome shotgun (WGS) entry which is preliminary data.</text>
</comment>
<dbReference type="SUPFAM" id="SSF53850">
    <property type="entry name" value="Periplasmic binding protein-like II"/>
    <property type="match status" value="1"/>
</dbReference>
<comment type="similarity">
    <text evidence="1">Belongs to the bacterial solute-binding protein 3 family.</text>
</comment>
<dbReference type="PANTHER" id="PTHR35936">
    <property type="entry name" value="MEMBRANE-BOUND LYTIC MUREIN TRANSGLYCOSYLASE F"/>
    <property type="match status" value="1"/>
</dbReference>
<feature type="domain" description="Solute-binding protein family 3/N-terminal" evidence="3">
    <location>
        <begin position="47"/>
        <end position="235"/>
    </location>
</feature>
<keyword evidence="5" id="KW-1185">Reference proteome</keyword>
<name>A0A1E5CN03_9VIBR</name>
<dbReference type="EMBL" id="AJYW02000295">
    <property type="protein sequence ID" value="OEE71278.1"/>
    <property type="molecule type" value="Genomic_DNA"/>
</dbReference>